<dbReference type="EMBL" id="JAZDWU010000010">
    <property type="protein sequence ID" value="KAK9987495.1"/>
    <property type="molecule type" value="Genomic_DNA"/>
</dbReference>
<accession>A0AAW2BTY2</accession>
<proteinExistence type="predicted"/>
<evidence type="ECO:0000313" key="3">
    <source>
        <dbReference type="Proteomes" id="UP001459277"/>
    </source>
</evidence>
<name>A0AAW2BTY2_9ROSI</name>
<sequence length="104" mass="11171">MDYLCIAGNELNSDIKLAAQIVLGLVILIITLLALPRFQQVASILELIVDVVGSLVSLVVILLRLNEVPLADINQGQNDIPLTDAEGDVANGQNDVIVNEELKI</sequence>
<dbReference type="Proteomes" id="UP001459277">
    <property type="component" value="Unassembled WGS sequence"/>
</dbReference>
<evidence type="ECO:0000313" key="2">
    <source>
        <dbReference type="EMBL" id="KAK9987495.1"/>
    </source>
</evidence>
<keyword evidence="3" id="KW-1185">Reference proteome</keyword>
<evidence type="ECO:0000256" key="1">
    <source>
        <dbReference type="SAM" id="Phobius"/>
    </source>
</evidence>
<feature type="transmembrane region" description="Helical" evidence="1">
    <location>
        <begin position="47"/>
        <end position="65"/>
    </location>
</feature>
<dbReference type="AlphaFoldDB" id="A0AAW2BTY2"/>
<feature type="transmembrane region" description="Helical" evidence="1">
    <location>
        <begin position="17"/>
        <end position="35"/>
    </location>
</feature>
<reference evidence="2 3" key="1">
    <citation type="submission" date="2024-01" db="EMBL/GenBank/DDBJ databases">
        <title>A telomere-to-telomere, gap-free genome of sweet tea (Lithocarpus litseifolius).</title>
        <authorList>
            <person name="Zhou J."/>
        </authorList>
    </citation>
    <scope>NUCLEOTIDE SEQUENCE [LARGE SCALE GENOMIC DNA]</scope>
    <source>
        <strain evidence="2">Zhou-2022a</strain>
        <tissue evidence="2">Leaf</tissue>
    </source>
</reference>
<comment type="caution">
    <text evidence="2">The sequence shown here is derived from an EMBL/GenBank/DDBJ whole genome shotgun (WGS) entry which is preliminary data.</text>
</comment>
<organism evidence="2 3">
    <name type="scientific">Lithocarpus litseifolius</name>
    <dbReference type="NCBI Taxonomy" id="425828"/>
    <lineage>
        <taxon>Eukaryota</taxon>
        <taxon>Viridiplantae</taxon>
        <taxon>Streptophyta</taxon>
        <taxon>Embryophyta</taxon>
        <taxon>Tracheophyta</taxon>
        <taxon>Spermatophyta</taxon>
        <taxon>Magnoliopsida</taxon>
        <taxon>eudicotyledons</taxon>
        <taxon>Gunneridae</taxon>
        <taxon>Pentapetalae</taxon>
        <taxon>rosids</taxon>
        <taxon>fabids</taxon>
        <taxon>Fagales</taxon>
        <taxon>Fagaceae</taxon>
        <taxon>Lithocarpus</taxon>
    </lineage>
</organism>
<gene>
    <name evidence="2" type="ORF">SO802_027734</name>
</gene>
<protein>
    <submittedName>
        <fullName evidence="2">Uncharacterized protein</fullName>
    </submittedName>
</protein>
<keyword evidence="1" id="KW-1133">Transmembrane helix</keyword>
<keyword evidence="1" id="KW-0472">Membrane</keyword>
<keyword evidence="1" id="KW-0812">Transmembrane</keyword>